<reference evidence="5" key="1">
    <citation type="submission" date="2016-11" db="EMBL/GenBank/DDBJ databases">
        <authorList>
            <person name="Varghese N."/>
            <person name="Submissions S."/>
        </authorList>
    </citation>
    <scope>NUCLEOTIDE SEQUENCE [LARGE SCALE GENOMIC DNA]</scope>
    <source>
        <strain evidence="5">YR203</strain>
    </source>
</reference>
<accession>A0A1M5B2V0</accession>
<dbReference type="PANTHER" id="PTHR11905">
    <property type="entry name" value="ADAM A DISINTEGRIN AND METALLOPROTEASE DOMAIN"/>
    <property type="match status" value="1"/>
</dbReference>
<evidence type="ECO:0000313" key="4">
    <source>
        <dbReference type="EMBL" id="SHF36657.1"/>
    </source>
</evidence>
<sequence length="753" mass="81567">MRQKLLFLTGLLVLSGTAVAQQNVWNKTSQNNVKETRERNVRTSDYQLVNLNTDELKHQLSLAPERTRLSSEKGILVKFPNDQGKFDTYEIFEASTMHPDLQSRYSDIQSYEGHKVGDAATDIRFTYDPYFGLNAVVRGINGIYYIDSYSKDNKTYMVYDRKNAISQSRFDCLFKGDSPVADLTQNVHGKTVIDGLLRKYRLAISTTTEYTDYISQQAGVGAGTDAQKKAAVLAAVNLVVARLNQVFENEISVSLQLIANTDLLFFIGTDTFNALNAYQMIDENVVVTNNAIGAENYDIGHVFFRATQGNDNGLAYTPAICNSTYKAGGVTGSEIPVGDPFVIDFVAHEMGHQFGANHTQNNPCNINNATSIEPGSASSIMGYAGICSPNVQNNSDSYFHAVSIREMYTTITGGGNCSMNTATGNNEPTANAGPDRTIPMGTPFALTGVGSDPDGDAITYNWEQIDAGAAQMPPRPANAVGPMFRSMWGTVSPTRYFPRLSTIIEGYNPNMITASNYRSWEKLSTVARNLNFSLMVRDNKAGGGQSGRDDIQLTVSTAAGPFTVTSQNAAGVVWNTGASQTITWNVANTNAAPVNTSNVMILLSTDGGLTFPHTLVANTPNNGSYTFNVPGGLGTSSTARIMIKAVDNVFLNVNTTNFTINSSLGTSETEKAEAGVRIYPNPSKGIFTIETEGGKGISYTVFAMDGKLVNATKEVKGSKVREEVNVSYLPSGVYIVQVDKDGQKISKKLIIKK</sequence>
<protein>
    <submittedName>
        <fullName evidence="4">Por secretion system C-terminal sorting domain-containing protein</fullName>
    </submittedName>
</protein>
<dbReference type="InterPro" id="IPR024079">
    <property type="entry name" value="MetalloPept_cat_dom_sf"/>
</dbReference>
<proteinExistence type="predicted"/>
<name>A0A1M5B2V0_9FLAO</name>
<organism evidence="4 5">
    <name type="scientific">Chryseobacterium vrystaatense</name>
    <dbReference type="NCBI Taxonomy" id="307480"/>
    <lineage>
        <taxon>Bacteria</taxon>
        <taxon>Pseudomonadati</taxon>
        <taxon>Bacteroidota</taxon>
        <taxon>Flavobacteriia</taxon>
        <taxon>Flavobacteriales</taxon>
        <taxon>Weeksellaceae</taxon>
        <taxon>Chryseobacterium group</taxon>
        <taxon>Chryseobacterium</taxon>
    </lineage>
</organism>
<dbReference type="InterPro" id="IPR013783">
    <property type="entry name" value="Ig-like_fold"/>
</dbReference>
<dbReference type="AlphaFoldDB" id="A0A1M5B2V0"/>
<dbReference type="PROSITE" id="PS50215">
    <property type="entry name" value="ADAM_MEPRO"/>
    <property type="match status" value="1"/>
</dbReference>
<feature type="signal peptide" evidence="2">
    <location>
        <begin position="1"/>
        <end position="20"/>
    </location>
</feature>
<evidence type="ECO:0000259" key="3">
    <source>
        <dbReference type="PROSITE" id="PS50215"/>
    </source>
</evidence>
<evidence type="ECO:0000256" key="2">
    <source>
        <dbReference type="SAM" id="SignalP"/>
    </source>
</evidence>
<dbReference type="EMBL" id="FQVE01000002">
    <property type="protein sequence ID" value="SHF36657.1"/>
    <property type="molecule type" value="Genomic_DNA"/>
</dbReference>
<gene>
    <name evidence="4" type="ORF">SAMN02787073_2106</name>
</gene>
<dbReference type="Gene3D" id="2.60.40.10">
    <property type="entry name" value="Immunoglobulins"/>
    <property type="match status" value="1"/>
</dbReference>
<dbReference type="Pfam" id="PF13582">
    <property type="entry name" value="Reprolysin_3"/>
    <property type="match status" value="1"/>
</dbReference>
<evidence type="ECO:0000256" key="1">
    <source>
        <dbReference type="ARBA" id="ARBA00022729"/>
    </source>
</evidence>
<dbReference type="Pfam" id="PF18962">
    <property type="entry name" value="Por_Secre_tail"/>
    <property type="match status" value="1"/>
</dbReference>
<keyword evidence="1 2" id="KW-0732">Signal</keyword>
<dbReference type="Gene3D" id="3.40.390.10">
    <property type="entry name" value="Collagenase (Catalytic Domain)"/>
    <property type="match status" value="1"/>
</dbReference>
<feature type="chain" id="PRO_5013245753" evidence="2">
    <location>
        <begin position="21"/>
        <end position="753"/>
    </location>
</feature>
<dbReference type="Proteomes" id="UP000184108">
    <property type="component" value="Unassembled WGS sequence"/>
</dbReference>
<dbReference type="RefSeq" id="WP_073173288.1">
    <property type="nucleotide sequence ID" value="NZ_FQVE01000002.1"/>
</dbReference>
<dbReference type="NCBIfam" id="TIGR04183">
    <property type="entry name" value="Por_Secre_tail"/>
    <property type="match status" value="1"/>
</dbReference>
<dbReference type="PANTHER" id="PTHR11905:SF159">
    <property type="entry name" value="ADAM METALLOPROTEASE"/>
    <property type="match status" value="1"/>
</dbReference>
<dbReference type="GO" id="GO:0006508">
    <property type="term" value="P:proteolysis"/>
    <property type="evidence" value="ECO:0007669"/>
    <property type="project" value="InterPro"/>
</dbReference>
<dbReference type="InterPro" id="IPR026444">
    <property type="entry name" value="Secre_tail"/>
</dbReference>
<dbReference type="InterPro" id="IPR001590">
    <property type="entry name" value="Peptidase_M12B"/>
</dbReference>
<dbReference type="GO" id="GO:0004222">
    <property type="term" value="F:metalloendopeptidase activity"/>
    <property type="evidence" value="ECO:0007669"/>
    <property type="project" value="InterPro"/>
</dbReference>
<evidence type="ECO:0000313" key="5">
    <source>
        <dbReference type="Proteomes" id="UP000184108"/>
    </source>
</evidence>
<dbReference type="SUPFAM" id="SSF55486">
    <property type="entry name" value="Metalloproteases ('zincins'), catalytic domain"/>
    <property type="match status" value="1"/>
</dbReference>
<feature type="domain" description="Peptidase M12B" evidence="3">
    <location>
        <begin position="198"/>
        <end position="423"/>
    </location>
</feature>